<feature type="region of interest" description="Disordered" evidence="1">
    <location>
        <begin position="117"/>
        <end position="136"/>
    </location>
</feature>
<sequence length="627" mass="69550">MILKKLTDPEASCGSHFTILPNGGHVWIAVGPAAEAWQSIRDNVRKIAEGDKYVNVHITIHFYMIGRSLAKASPYIMFFSDDAAARKELRKEVRQSHILKDFPWVRLGDASPLLQHGHHRLTPIPTTDRPVQSRPQTPAISEINARPDHHHQHDRSINHLSSSLKACSFSTSGSWRDSHHSGVSIESSASTRRTSVDSNTEQDRSEASTVRAEDCEAEDCESTGEGSSDEDDILSESGGSDESLPLPINESFVAHLPSVVLQLLDAFEAHRQLLPYHGSQEACGTLGSHQSGGAIRESGNADKGKKRALEANQNTIRGSNDESPQSDVSKKRRRTNQRGRVLACPFWKRDQRHFSRCYSHDLKEVKHVKQHLYRVHRSPLRCCRCQQIFNNEGHLAAHLRSTEVQCIVRDMVQGHEISVEQRRLLSKRGSTGSTQEEQWYLVWDIVFPGCDRPSSPYLDADLSEDLCEFREFYTKEGVEIVKERLRRSGHCADLNEQGILHRELDIVLSKALEAIYKSWITQRPQNQDEGSPSKLDGGGECMEGDICLESPNSESAGPSGVASSMDQGVAQVGSTSGEVAPGHSTMPEVAGGGINDADFETFLSGLGWERQTDGNQDLTWGPSSWQG</sequence>
<dbReference type="AlphaFoldDB" id="A0A9P9FBC8"/>
<dbReference type="EMBL" id="JAGMUU010000003">
    <property type="protein sequence ID" value="KAH7157370.1"/>
    <property type="molecule type" value="Genomic_DNA"/>
</dbReference>
<dbReference type="Proteomes" id="UP000717696">
    <property type="component" value="Unassembled WGS sequence"/>
</dbReference>
<dbReference type="OrthoDB" id="5099460at2759"/>
<feature type="compositionally biased region" description="Polar residues" evidence="1">
    <location>
        <begin position="184"/>
        <end position="199"/>
    </location>
</feature>
<gene>
    <name evidence="2" type="ORF">B0J13DRAFT_541618</name>
</gene>
<evidence type="ECO:0000256" key="1">
    <source>
        <dbReference type="SAM" id="MobiDB-lite"/>
    </source>
</evidence>
<name>A0A9P9FBC8_9HYPO</name>
<evidence type="ECO:0008006" key="4">
    <source>
        <dbReference type="Google" id="ProtNLM"/>
    </source>
</evidence>
<proteinExistence type="predicted"/>
<feature type="region of interest" description="Disordered" evidence="1">
    <location>
        <begin position="171"/>
        <end position="246"/>
    </location>
</feature>
<evidence type="ECO:0000313" key="2">
    <source>
        <dbReference type="EMBL" id="KAH7157370.1"/>
    </source>
</evidence>
<feature type="compositionally biased region" description="Acidic residues" evidence="1">
    <location>
        <begin position="215"/>
        <end position="234"/>
    </location>
</feature>
<dbReference type="PANTHER" id="PTHR38166">
    <property type="entry name" value="C2H2-TYPE DOMAIN-CONTAINING PROTEIN-RELATED"/>
    <property type="match status" value="1"/>
</dbReference>
<feature type="region of interest" description="Disordered" evidence="1">
    <location>
        <begin position="523"/>
        <end position="627"/>
    </location>
</feature>
<dbReference type="PANTHER" id="PTHR38166:SF1">
    <property type="entry name" value="C2H2-TYPE DOMAIN-CONTAINING PROTEIN"/>
    <property type="match status" value="1"/>
</dbReference>
<feature type="compositionally biased region" description="Basic and acidic residues" evidence="1">
    <location>
        <begin position="299"/>
        <end position="309"/>
    </location>
</feature>
<evidence type="ECO:0000313" key="3">
    <source>
        <dbReference type="Proteomes" id="UP000717696"/>
    </source>
</evidence>
<protein>
    <recommendedName>
        <fullName evidence="4">C2H2-type domain-containing protein</fullName>
    </recommendedName>
</protein>
<feature type="compositionally biased region" description="Polar residues" evidence="1">
    <location>
        <begin position="311"/>
        <end position="327"/>
    </location>
</feature>
<feature type="compositionally biased region" description="Polar residues" evidence="1">
    <location>
        <begin position="613"/>
        <end position="627"/>
    </location>
</feature>
<organism evidence="2 3">
    <name type="scientific">Dactylonectria estremocensis</name>
    <dbReference type="NCBI Taxonomy" id="1079267"/>
    <lineage>
        <taxon>Eukaryota</taxon>
        <taxon>Fungi</taxon>
        <taxon>Dikarya</taxon>
        <taxon>Ascomycota</taxon>
        <taxon>Pezizomycotina</taxon>
        <taxon>Sordariomycetes</taxon>
        <taxon>Hypocreomycetidae</taxon>
        <taxon>Hypocreales</taxon>
        <taxon>Nectriaceae</taxon>
        <taxon>Dactylonectria</taxon>
    </lineage>
</organism>
<feature type="region of interest" description="Disordered" evidence="1">
    <location>
        <begin position="285"/>
        <end position="336"/>
    </location>
</feature>
<keyword evidence="3" id="KW-1185">Reference proteome</keyword>
<reference evidence="2" key="1">
    <citation type="journal article" date="2021" name="Nat. Commun.">
        <title>Genetic determinants of endophytism in the Arabidopsis root mycobiome.</title>
        <authorList>
            <person name="Mesny F."/>
            <person name="Miyauchi S."/>
            <person name="Thiergart T."/>
            <person name="Pickel B."/>
            <person name="Atanasova L."/>
            <person name="Karlsson M."/>
            <person name="Huettel B."/>
            <person name="Barry K.W."/>
            <person name="Haridas S."/>
            <person name="Chen C."/>
            <person name="Bauer D."/>
            <person name="Andreopoulos W."/>
            <person name="Pangilinan J."/>
            <person name="LaButti K."/>
            <person name="Riley R."/>
            <person name="Lipzen A."/>
            <person name="Clum A."/>
            <person name="Drula E."/>
            <person name="Henrissat B."/>
            <person name="Kohler A."/>
            <person name="Grigoriev I.V."/>
            <person name="Martin F.M."/>
            <person name="Hacquard S."/>
        </authorList>
    </citation>
    <scope>NUCLEOTIDE SEQUENCE</scope>
    <source>
        <strain evidence="2">MPI-CAGE-AT-0021</strain>
    </source>
</reference>
<comment type="caution">
    <text evidence="2">The sequence shown here is derived from an EMBL/GenBank/DDBJ whole genome shotgun (WGS) entry which is preliminary data.</text>
</comment>
<feature type="compositionally biased region" description="Basic and acidic residues" evidence="1">
    <location>
        <begin position="201"/>
        <end position="214"/>
    </location>
</feature>
<accession>A0A9P9FBC8</accession>
<feature type="compositionally biased region" description="Polar residues" evidence="1">
    <location>
        <begin position="550"/>
        <end position="577"/>
    </location>
</feature>